<feature type="transmembrane region" description="Helical" evidence="1">
    <location>
        <begin position="26"/>
        <end position="49"/>
    </location>
</feature>
<evidence type="ECO:0000313" key="2">
    <source>
        <dbReference type="EMBL" id="ODV61471.1"/>
    </source>
</evidence>
<name>A0A1D2VIL5_9ASCO</name>
<evidence type="ECO:0000313" key="3">
    <source>
        <dbReference type="Proteomes" id="UP000095038"/>
    </source>
</evidence>
<proteinExistence type="predicted"/>
<dbReference type="GeneID" id="30962822"/>
<sequence>MEYFFIITLFFQPNEHLIWIHSHINILIYLQLPLSFFAHLSFFSFFFSLSCFYSTSHLFHLPCSFSPQHQPVLNPPSRQLPTTISYTPLTITTKSPKISVFTRKNYIQAI</sequence>
<gene>
    <name evidence="2" type="ORF">ASCRUDRAFT_142510</name>
</gene>
<dbReference type="RefSeq" id="XP_020047778.1">
    <property type="nucleotide sequence ID" value="XM_020189186.1"/>
</dbReference>
<keyword evidence="3" id="KW-1185">Reference proteome</keyword>
<dbReference type="AlphaFoldDB" id="A0A1D2VIL5"/>
<keyword evidence="1" id="KW-1133">Transmembrane helix</keyword>
<keyword evidence="1" id="KW-0812">Transmembrane</keyword>
<organism evidence="2 3">
    <name type="scientific">Ascoidea rubescens DSM 1968</name>
    <dbReference type="NCBI Taxonomy" id="1344418"/>
    <lineage>
        <taxon>Eukaryota</taxon>
        <taxon>Fungi</taxon>
        <taxon>Dikarya</taxon>
        <taxon>Ascomycota</taxon>
        <taxon>Saccharomycotina</taxon>
        <taxon>Saccharomycetes</taxon>
        <taxon>Ascoideaceae</taxon>
        <taxon>Ascoidea</taxon>
    </lineage>
</organism>
<evidence type="ECO:0000256" key="1">
    <source>
        <dbReference type="SAM" id="Phobius"/>
    </source>
</evidence>
<dbReference type="EMBL" id="KV454479">
    <property type="protein sequence ID" value="ODV61471.1"/>
    <property type="molecule type" value="Genomic_DNA"/>
</dbReference>
<accession>A0A1D2VIL5</accession>
<keyword evidence="1" id="KW-0472">Membrane</keyword>
<reference evidence="3" key="1">
    <citation type="submission" date="2016-05" db="EMBL/GenBank/DDBJ databases">
        <title>Comparative genomics of biotechnologically important yeasts.</title>
        <authorList>
            <consortium name="DOE Joint Genome Institute"/>
            <person name="Riley R."/>
            <person name="Haridas S."/>
            <person name="Wolfe K.H."/>
            <person name="Lopes M.R."/>
            <person name="Hittinger C.T."/>
            <person name="Goker M."/>
            <person name="Salamov A."/>
            <person name="Wisecaver J."/>
            <person name="Long T.M."/>
            <person name="Aerts A.L."/>
            <person name="Barry K."/>
            <person name="Choi C."/>
            <person name="Clum A."/>
            <person name="Coughlan A.Y."/>
            <person name="Deshpande S."/>
            <person name="Douglass A.P."/>
            <person name="Hanson S.J."/>
            <person name="Klenk H.-P."/>
            <person name="Labutti K."/>
            <person name="Lapidus A."/>
            <person name="Lindquist E."/>
            <person name="Lipzen A."/>
            <person name="Meier-Kolthoff J.P."/>
            <person name="Ohm R.A."/>
            <person name="Otillar R.P."/>
            <person name="Pangilinan J."/>
            <person name="Peng Y."/>
            <person name="Rokas A."/>
            <person name="Rosa C.A."/>
            <person name="Scheuner C."/>
            <person name="Sibirny A.A."/>
            <person name="Slot J.C."/>
            <person name="Stielow J.B."/>
            <person name="Sun H."/>
            <person name="Kurtzman C.P."/>
            <person name="Blackwell M."/>
            <person name="Grigoriev I.V."/>
            <person name="Jeffries T.W."/>
        </authorList>
    </citation>
    <scope>NUCLEOTIDE SEQUENCE [LARGE SCALE GENOMIC DNA]</scope>
    <source>
        <strain evidence="3">DSM 1968</strain>
    </source>
</reference>
<dbReference type="Proteomes" id="UP000095038">
    <property type="component" value="Unassembled WGS sequence"/>
</dbReference>
<protein>
    <submittedName>
        <fullName evidence="2">Uncharacterized protein</fullName>
    </submittedName>
</protein>
<dbReference type="InParanoid" id="A0A1D2VIL5"/>